<protein>
    <submittedName>
        <fullName evidence="2">Uncharacterized protein</fullName>
    </submittedName>
</protein>
<proteinExistence type="predicted"/>
<dbReference type="Proteomes" id="UP000614601">
    <property type="component" value="Unassembled WGS sequence"/>
</dbReference>
<sequence length="106" mass="11611">MYGQDKLNGKASFENECAELQNAILAQREKTAELRRELGNDRLNQIRYMELLLAGEVKICDDLRIEIEHLKASSLAPASAQSNPASLMLGIASNVYPAEPAPPSAQ</sequence>
<evidence type="ECO:0000313" key="3">
    <source>
        <dbReference type="Proteomes" id="UP000614601"/>
    </source>
</evidence>
<feature type="coiled-coil region" evidence="1">
    <location>
        <begin position="10"/>
        <end position="37"/>
    </location>
</feature>
<evidence type="ECO:0000313" key="2">
    <source>
        <dbReference type="EMBL" id="CAD5218537.1"/>
    </source>
</evidence>
<dbReference type="AlphaFoldDB" id="A0A811KTF3"/>
<gene>
    <name evidence="2" type="ORF">BOKJ2_LOCUS7747</name>
</gene>
<dbReference type="Proteomes" id="UP000783686">
    <property type="component" value="Unassembled WGS sequence"/>
</dbReference>
<accession>A0A811KTF3</accession>
<comment type="caution">
    <text evidence="2">The sequence shown here is derived from an EMBL/GenBank/DDBJ whole genome shotgun (WGS) entry which is preliminary data.</text>
</comment>
<dbReference type="EMBL" id="CAJFDH010000004">
    <property type="protein sequence ID" value="CAD5218537.1"/>
    <property type="molecule type" value="Genomic_DNA"/>
</dbReference>
<organism evidence="2 3">
    <name type="scientific">Bursaphelenchus okinawaensis</name>
    <dbReference type="NCBI Taxonomy" id="465554"/>
    <lineage>
        <taxon>Eukaryota</taxon>
        <taxon>Metazoa</taxon>
        <taxon>Ecdysozoa</taxon>
        <taxon>Nematoda</taxon>
        <taxon>Chromadorea</taxon>
        <taxon>Rhabditida</taxon>
        <taxon>Tylenchina</taxon>
        <taxon>Tylenchomorpha</taxon>
        <taxon>Aphelenchoidea</taxon>
        <taxon>Aphelenchoididae</taxon>
        <taxon>Bursaphelenchus</taxon>
    </lineage>
</organism>
<dbReference type="EMBL" id="CAJFCW020000004">
    <property type="protein sequence ID" value="CAG9110885.1"/>
    <property type="molecule type" value="Genomic_DNA"/>
</dbReference>
<evidence type="ECO:0000256" key="1">
    <source>
        <dbReference type="SAM" id="Coils"/>
    </source>
</evidence>
<name>A0A811KTF3_9BILA</name>
<reference evidence="2" key="1">
    <citation type="submission" date="2020-09" db="EMBL/GenBank/DDBJ databases">
        <authorList>
            <person name="Kikuchi T."/>
        </authorList>
    </citation>
    <scope>NUCLEOTIDE SEQUENCE</scope>
    <source>
        <strain evidence="2">SH1</strain>
    </source>
</reference>
<keyword evidence="1" id="KW-0175">Coiled coil</keyword>
<keyword evidence="3" id="KW-1185">Reference proteome</keyword>